<dbReference type="EMBL" id="JAEMHM010000032">
    <property type="protein sequence ID" value="MBJ6727904.1"/>
    <property type="molecule type" value="Genomic_DNA"/>
</dbReference>
<dbReference type="SUPFAM" id="SSF51182">
    <property type="entry name" value="RmlC-like cupins"/>
    <property type="match status" value="1"/>
</dbReference>
<reference evidence="2" key="1">
    <citation type="submission" date="2020-12" db="EMBL/GenBank/DDBJ databases">
        <title>Geomonas sp. Red875, isolated from river sediment.</title>
        <authorList>
            <person name="Xu Z."/>
            <person name="Zhang Z."/>
            <person name="Masuda Y."/>
            <person name="Itoh H."/>
            <person name="Senoo K."/>
        </authorList>
    </citation>
    <scope>NUCLEOTIDE SEQUENCE</scope>
    <source>
        <strain evidence="2">Red875</strain>
    </source>
</reference>
<name>A0A8J7SDM5_9BACT</name>
<proteinExistence type="predicted"/>
<comment type="caution">
    <text evidence="2">The sequence shown here is derived from an EMBL/GenBank/DDBJ whole genome shotgun (WGS) entry which is preliminary data.</text>
</comment>
<dbReference type="Proteomes" id="UP000636888">
    <property type="component" value="Unassembled WGS sequence"/>
</dbReference>
<sequence length="155" mass="17447">MEIIDQELLDRLSEQARLAPRLRKNHNLHTADDSRCHRLLNAIEPDSYIRPHRHLSQDKDEAFVLLRGTLGVVTFNDEGEIMESVKLTAGRGAVAADIRHGVFHSAVSLEPGTVFFEAKAGPYQPLAPQELAPWAPEEGFHEGRVYLEKLRALFT</sequence>
<dbReference type="InterPro" id="IPR011051">
    <property type="entry name" value="RmlC_Cupin_sf"/>
</dbReference>
<gene>
    <name evidence="2" type="ORF">JFN93_24605</name>
</gene>
<dbReference type="Pfam" id="PF19480">
    <property type="entry name" value="DUF6016"/>
    <property type="match status" value="1"/>
</dbReference>
<dbReference type="InterPro" id="IPR027565">
    <property type="entry name" value="Cupin_WbuC"/>
</dbReference>
<organism evidence="2 3">
    <name type="scientific">Geomesophilobacter sediminis</name>
    <dbReference type="NCBI Taxonomy" id="2798584"/>
    <lineage>
        <taxon>Bacteria</taxon>
        <taxon>Pseudomonadati</taxon>
        <taxon>Thermodesulfobacteriota</taxon>
        <taxon>Desulfuromonadia</taxon>
        <taxon>Geobacterales</taxon>
        <taxon>Geobacteraceae</taxon>
        <taxon>Geomesophilobacter</taxon>
    </lineage>
</organism>
<evidence type="ECO:0000259" key="1">
    <source>
        <dbReference type="Pfam" id="PF19480"/>
    </source>
</evidence>
<accession>A0A8J7SDM5</accession>
<dbReference type="AlphaFoldDB" id="A0A8J7SDM5"/>
<keyword evidence="3" id="KW-1185">Reference proteome</keyword>
<dbReference type="Gene3D" id="2.60.120.10">
    <property type="entry name" value="Jelly Rolls"/>
    <property type="match status" value="1"/>
</dbReference>
<dbReference type="NCBIfam" id="TIGR04366">
    <property type="entry name" value="cupin_WbuC"/>
    <property type="match status" value="1"/>
</dbReference>
<evidence type="ECO:0000313" key="3">
    <source>
        <dbReference type="Proteomes" id="UP000636888"/>
    </source>
</evidence>
<dbReference type="RefSeq" id="WP_199387043.1">
    <property type="nucleotide sequence ID" value="NZ_JAEMHM010000032.1"/>
</dbReference>
<feature type="domain" description="Cupin fold metalloprotein WbuC cupin" evidence="1">
    <location>
        <begin position="4"/>
        <end position="87"/>
    </location>
</feature>
<dbReference type="CDD" id="cd07005">
    <property type="entry name" value="cupin_WbuC-like"/>
    <property type="match status" value="1"/>
</dbReference>
<dbReference type="InterPro" id="IPR014710">
    <property type="entry name" value="RmlC-like_jellyroll"/>
</dbReference>
<evidence type="ECO:0000313" key="2">
    <source>
        <dbReference type="EMBL" id="MBJ6727904.1"/>
    </source>
</evidence>
<protein>
    <submittedName>
        <fullName evidence="2">WbuC family cupin fold metalloprotein</fullName>
    </submittedName>
</protein>
<dbReference type="InterPro" id="IPR046058">
    <property type="entry name" value="WbuC_cupin"/>
</dbReference>